<evidence type="ECO:0000256" key="6">
    <source>
        <dbReference type="ARBA" id="ARBA00023015"/>
    </source>
</evidence>
<dbReference type="PROSITE" id="PS00028">
    <property type="entry name" value="ZINC_FINGER_C2H2_1"/>
    <property type="match status" value="5"/>
</dbReference>
<feature type="domain" description="C2H2-type" evidence="12">
    <location>
        <begin position="285"/>
        <end position="312"/>
    </location>
</feature>
<keyword evidence="7" id="KW-0804">Transcription</keyword>
<evidence type="ECO:0000256" key="2">
    <source>
        <dbReference type="ARBA" id="ARBA00022723"/>
    </source>
</evidence>
<dbReference type="EMBL" id="GFDL01014521">
    <property type="protein sequence ID" value="JAV20524.1"/>
    <property type="molecule type" value="Transcribed_RNA"/>
</dbReference>
<feature type="binding site" evidence="10">
    <location>
        <position position="12"/>
    </location>
    <ligand>
        <name>Zn(2+)</name>
        <dbReference type="ChEBI" id="CHEBI:29105"/>
    </ligand>
</feature>
<dbReference type="SUPFAM" id="SSF57716">
    <property type="entry name" value="Glucocorticoid receptor-like (DNA-binding domain)"/>
    <property type="match status" value="1"/>
</dbReference>
<feature type="domain" description="C2H2-type" evidence="12">
    <location>
        <begin position="315"/>
        <end position="337"/>
    </location>
</feature>
<organism evidence="14">
    <name type="scientific">Culex tarsalis</name>
    <name type="common">Encephalitis mosquito</name>
    <dbReference type="NCBI Taxonomy" id="7177"/>
    <lineage>
        <taxon>Eukaryota</taxon>
        <taxon>Metazoa</taxon>
        <taxon>Ecdysozoa</taxon>
        <taxon>Arthropoda</taxon>
        <taxon>Hexapoda</taxon>
        <taxon>Insecta</taxon>
        <taxon>Pterygota</taxon>
        <taxon>Neoptera</taxon>
        <taxon>Endopterygota</taxon>
        <taxon>Diptera</taxon>
        <taxon>Nematocera</taxon>
        <taxon>Culicoidea</taxon>
        <taxon>Culicidae</taxon>
        <taxon>Culicinae</taxon>
        <taxon>Culicini</taxon>
        <taxon>Culex</taxon>
        <taxon>Culex</taxon>
    </lineage>
</organism>
<proteinExistence type="predicted"/>
<dbReference type="InterPro" id="IPR036236">
    <property type="entry name" value="Znf_C2H2_sf"/>
</dbReference>
<evidence type="ECO:0000256" key="4">
    <source>
        <dbReference type="ARBA" id="ARBA00022771"/>
    </source>
</evidence>
<reference evidence="14" key="1">
    <citation type="submission" date="2017-01" db="EMBL/GenBank/DDBJ databases">
        <title>A deep insight into the sialotranscriptome of adult male and female Cluex tarsalis mosquitoes.</title>
        <authorList>
            <person name="Ribeiro J.M."/>
            <person name="Moreira F."/>
            <person name="Bernard K.A."/>
            <person name="Calvo E."/>
        </authorList>
    </citation>
    <scope>NUCLEOTIDE SEQUENCE</scope>
    <source>
        <strain evidence="14">Kern County</strain>
        <tissue evidence="14">Salivary glands</tissue>
    </source>
</reference>
<evidence type="ECO:0000256" key="10">
    <source>
        <dbReference type="PROSITE-ProRule" id="PRU01263"/>
    </source>
</evidence>
<feature type="domain" description="C2H2-type" evidence="12">
    <location>
        <begin position="535"/>
        <end position="562"/>
    </location>
</feature>
<dbReference type="SMART" id="SM00868">
    <property type="entry name" value="zf-AD"/>
    <property type="match status" value="1"/>
</dbReference>
<evidence type="ECO:0000256" key="1">
    <source>
        <dbReference type="ARBA" id="ARBA00004123"/>
    </source>
</evidence>
<dbReference type="SUPFAM" id="SSF57667">
    <property type="entry name" value="beta-beta-alpha zinc fingers"/>
    <property type="match status" value="4"/>
</dbReference>
<feature type="domain" description="C2H2-type" evidence="12">
    <location>
        <begin position="375"/>
        <end position="403"/>
    </location>
</feature>
<evidence type="ECO:0000259" key="13">
    <source>
        <dbReference type="PROSITE" id="PS51915"/>
    </source>
</evidence>
<keyword evidence="6" id="KW-0805">Transcription regulation</keyword>
<dbReference type="SMART" id="SM00355">
    <property type="entry name" value="ZnF_C2H2"/>
    <property type="match status" value="9"/>
</dbReference>
<protein>
    <submittedName>
        <fullName evidence="14">Putative zinc finger protein</fullName>
    </submittedName>
</protein>
<evidence type="ECO:0000256" key="8">
    <source>
        <dbReference type="ARBA" id="ARBA00023242"/>
    </source>
</evidence>
<dbReference type="InterPro" id="IPR050636">
    <property type="entry name" value="C2H2-ZF_domain-containing"/>
</dbReference>
<feature type="binding site" evidence="10">
    <location>
        <position position="9"/>
    </location>
    <ligand>
        <name>Zn(2+)</name>
        <dbReference type="ChEBI" id="CHEBI:29105"/>
    </ligand>
</feature>
<comment type="subcellular location">
    <subcellularLocation>
        <location evidence="1">Nucleus</location>
    </subcellularLocation>
</comment>
<evidence type="ECO:0000256" key="5">
    <source>
        <dbReference type="ARBA" id="ARBA00022833"/>
    </source>
</evidence>
<dbReference type="InterPro" id="IPR012934">
    <property type="entry name" value="Znf_AD"/>
</dbReference>
<feature type="region of interest" description="Disordered" evidence="11">
    <location>
        <begin position="141"/>
        <end position="173"/>
    </location>
</feature>
<dbReference type="Pfam" id="PF07776">
    <property type="entry name" value="zf-AD"/>
    <property type="match status" value="1"/>
</dbReference>
<accession>A0A1Q3EYZ7</accession>
<keyword evidence="5 10" id="KW-0862">Zinc</keyword>
<dbReference type="InterPro" id="IPR013087">
    <property type="entry name" value="Znf_C2H2_type"/>
</dbReference>
<feature type="domain" description="ZAD" evidence="13">
    <location>
        <begin position="7"/>
        <end position="81"/>
    </location>
</feature>
<feature type="domain" description="C2H2-type" evidence="12">
    <location>
        <begin position="474"/>
        <end position="501"/>
    </location>
</feature>
<evidence type="ECO:0000256" key="11">
    <source>
        <dbReference type="SAM" id="MobiDB-lite"/>
    </source>
</evidence>
<evidence type="ECO:0000259" key="12">
    <source>
        <dbReference type="PROSITE" id="PS50157"/>
    </source>
</evidence>
<evidence type="ECO:0000256" key="3">
    <source>
        <dbReference type="ARBA" id="ARBA00022737"/>
    </source>
</evidence>
<keyword evidence="4 9" id="KW-0863">Zinc-finger</keyword>
<name>A0A1Q3EYZ7_CULTA</name>
<dbReference type="AlphaFoldDB" id="A0A1Q3EYZ7"/>
<dbReference type="PROSITE" id="PS50157">
    <property type="entry name" value="ZINC_FINGER_C2H2_2"/>
    <property type="match status" value="6"/>
</dbReference>
<dbReference type="PANTHER" id="PTHR47772">
    <property type="entry name" value="ZINC FINGER PROTEIN 200"/>
    <property type="match status" value="1"/>
</dbReference>
<evidence type="ECO:0000256" key="7">
    <source>
        <dbReference type="ARBA" id="ARBA00023163"/>
    </source>
</evidence>
<keyword evidence="2 10" id="KW-0479">Metal-binding</keyword>
<dbReference type="GO" id="GO:0005634">
    <property type="term" value="C:nucleus"/>
    <property type="evidence" value="ECO:0007669"/>
    <property type="project" value="UniProtKB-SubCell"/>
</dbReference>
<dbReference type="Gene3D" id="3.30.160.60">
    <property type="entry name" value="Classic Zinc Finger"/>
    <property type="match status" value="4"/>
</dbReference>
<feature type="domain" description="C2H2-type" evidence="12">
    <location>
        <begin position="345"/>
        <end position="372"/>
    </location>
</feature>
<feature type="binding site" evidence="10">
    <location>
        <position position="57"/>
    </location>
    <ligand>
        <name>Zn(2+)</name>
        <dbReference type="ChEBI" id="CHEBI:29105"/>
    </ligand>
</feature>
<dbReference type="PROSITE" id="PS51915">
    <property type="entry name" value="ZAD"/>
    <property type="match status" value="1"/>
</dbReference>
<feature type="binding site" evidence="10">
    <location>
        <position position="54"/>
    </location>
    <ligand>
        <name>Zn(2+)</name>
        <dbReference type="ChEBI" id="CHEBI:29105"/>
    </ligand>
</feature>
<dbReference type="Pfam" id="PF00096">
    <property type="entry name" value="zf-C2H2"/>
    <property type="match status" value="2"/>
</dbReference>
<evidence type="ECO:0000313" key="14">
    <source>
        <dbReference type="EMBL" id="JAV20524.1"/>
    </source>
</evidence>
<dbReference type="PANTHER" id="PTHR47772:SF13">
    <property type="entry name" value="GASTRULA ZINC FINGER PROTEIN XLCGF49.1-LIKE-RELATED"/>
    <property type="match status" value="1"/>
</dbReference>
<sequence length="591" mass="68418">MQATMNDFCRACLLRKPRMISLADSRNGTAILDMLASVCGIHFKESLRFSQAICERCLAKLELAHAVAQEFRDQEMLRRNLWLADAWLVRLEEYQTMAREEPRSERLLKGLNASIAREKEICTSIPLENLENAAAETVLKEELIIEDDSNQDDATRDQEEGEEEPCSAQVPAADSVLEEKIDETDQPYESQDNRPDEGLPAKRKFRRHEQIRKHPKLTCVQCKREYSDVRGFQCHVGWHNRRGLLCCSFCGENQVTPEAMKNHICPMASRIAKMVKLRLKSLKTFRCEECGHKFHNKKYYIIHRKRHEHIRKGTFKCDICFKCFGGKVSLGNHMREHNVLPVYKRTCEECGKELTSINAYNCHIYRHRKDRGGSFHCPKCDKNFTASMRLLNHKCNSREQSKDEEILTGSGNETVEDDSLHSNQTFCEVTVKEERFFDENPPATVKEESTVESNLELEVPAAESSASTESNVPFGCEECGKKFTKEKLYQNHLQRHENIRKGMFQCDICQQYLGGSRYLREHKLNVHKPMPQWMQNCEECGRKFTTANSYRCHMRRHQNVRSGKYRCTACGKCMTHQAQLKGHKCSALNKQ</sequence>
<dbReference type="GO" id="GO:0008270">
    <property type="term" value="F:zinc ion binding"/>
    <property type="evidence" value="ECO:0007669"/>
    <property type="project" value="UniProtKB-UniRule"/>
</dbReference>
<keyword evidence="3" id="KW-0677">Repeat</keyword>
<evidence type="ECO:0000256" key="9">
    <source>
        <dbReference type="PROSITE-ProRule" id="PRU00042"/>
    </source>
</evidence>
<keyword evidence="8" id="KW-0539">Nucleus</keyword>